<evidence type="ECO:0000256" key="2">
    <source>
        <dbReference type="SAM" id="SignalP"/>
    </source>
</evidence>
<feature type="compositionally biased region" description="Acidic residues" evidence="1">
    <location>
        <begin position="38"/>
        <end position="52"/>
    </location>
</feature>
<dbReference type="EMBL" id="VNHW01000003">
    <property type="protein sequence ID" value="TYP89146.1"/>
    <property type="molecule type" value="Genomic_DNA"/>
</dbReference>
<accession>A0A5S5D206</accession>
<evidence type="ECO:0000313" key="3">
    <source>
        <dbReference type="EMBL" id="TYP89146.1"/>
    </source>
</evidence>
<evidence type="ECO:0000256" key="1">
    <source>
        <dbReference type="SAM" id="MobiDB-lite"/>
    </source>
</evidence>
<sequence length="76" mass="8022">MRIRRPFAALMTSLAVLGGAASLTACGDPAGLDRNDGSTDEVVETAGPEEADRENMPDNSNPEIDQNTDEDTTDPD</sequence>
<keyword evidence="2" id="KW-0732">Signal</keyword>
<feature type="chain" id="PRO_5024388519" evidence="2">
    <location>
        <begin position="28"/>
        <end position="76"/>
    </location>
</feature>
<protein>
    <submittedName>
        <fullName evidence="3">Uncharacterized protein</fullName>
    </submittedName>
</protein>
<reference evidence="3 4" key="1">
    <citation type="submission" date="2019-07" db="EMBL/GenBank/DDBJ databases">
        <title>Genomic Encyclopedia of Archaeal and Bacterial Type Strains, Phase II (KMG-II): from individual species to whole genera.</title>
        <authorList>
            <person name="Goeker M."/>
        </authorList>
    </citation>
    <scope>NUCLEOTIDE SEQUENCE [LARGE SCALE GENOMIC DNA]</scope>
    <source>
        <strain evidence="3 4">DSM 46842</strain>
    </source>
</reference>
<organism evidence="3 4">
    <name type="scientific">Blastococcus xanthinilyticus</name>
    <dbReference type="NCBI Taxonomy" id="1564164"/>
    <lineage>
        <taxon>Bacteria</taxon>
        <taxon>Bacillati</taxon>
        <taxon>Actinomycetota</taxon>
        <taxon>Actinomycetes</taxon>
        <taxon>Geodermatophilales</taxon>
        <taxon>Geodermatophilaceae</taxon>
        <taxon>Blastococcus</taxon>
    </lineage>
</organism>
<comment type="caution">
    <text evidence="3">The sequence shown here is derived from an EMBL/GenBank/DDBJ whole genome shotgun (WGS) entry which is preliminary data.</text>
</comment>
<name>A0A5S5D206_9ACTN</name>
<keyword evidence="4" id="KW-1185">Reference proteome</keyword>
<feature type="compositionally biased region" description="Acidic residues" evidence="1">
    <location>
        <begin position="66"/>
        <end position="76"/>
    </location>
</feature>
<evidence type="ECO:0000313" key="4">
    <source>
        <dbReference type="Proteomes" id="UP000322499"/>
    </source>
</evidence>
<dbReference type="AlphaFoldDB" id="A0A5S5D206"/>
<dbReference type="Proteomes" id="UP000322499">
    <property type="component" value="Unassembled WGS sequence"/>
</dbReference>
<feature type="signal peptide" evidence="2">
    <location>
        <begin position="1"/>
        <end position="27"/>
    </location>
</feature>
<feature type="region of interest" description="Disordered" evidence="1">
    <location>
        <begin position="27"/>
        <end position="76"/>
    </location>
</feature>
<dbReference type="RefSeq" id="WP_166532335.1">
    <property type="nucleotide sequence ID" value="NZ_VNHW01000003.1"/>
</dbReference>
<proteinExistence type="predicted"/>
<gene>
    <name evidence="3" type="ORF">BD833_103303</name>
</gene>
<dbReference type="PROSITE" id="PS51257">
    <property type="entry name" value="PROKAR_LIPOPROTEIN"/>
    <property type="match status" value="1"/>
</dbReference>